<reference evidence="14" key="1">
    <citation type="journal article" date="2020" name="Nat. Commun.">
        <title>Large-scale genome sequencing of mycorrhizal fungi provides insights into the early evolution of symbiotic traits.</title>
        <authorList>
            <person name="Miyauchi S."/>
            <person name="Kiss E."/>
            <person name="Kuo A."/>
            <person name="Drula E."/>
            <person name="Kohler A."/>
            <person name="Sanchez-Garcia M."/>
            <person name="Morin E."/>
            <person name="Andreopoulos B."/>
            <person name="Barry K.W."/>
            <person name="Bonito G."/>
            <person name="Buee M."/>
            <person name="Carver A."/>
            <person name="Chen C."/>
            <person name="Cichocki N."/>
            <person name="Clum A."/>
            <person name="Culley D."/>
            <person name="Crous P.W."/>
            <person name="Fauchery L."/>
            <person name="Girlanda M."/>
            <person name="Hayes R.D."/>
            <person name="Keri Z."/>
            <person name="LaButti K."/>
            <person name="Lipzen A."/>
            <person name="Lombard V."/>
            <person name="Magnuson J."/>
            <person name="Maillard F."/>
            <person name="Murat C."/>
            <person name="Nolan M."/>
            <person name="Ohm R.A."/>
            <person name="Pangilinan J."/>
            <person name="Pereira M.F."/>
            <person name="Perotto S."/>
            <person name="Peter M."/>
            <person name="Pfister S."/>
            <person name="Riley R."/>
            <person name="Sitrit Y."/>
            <person name="Stielow J.B."/>
            <person name="Szollosi G."/>
            <person name="Zifcakova L."/>
            <person name="Stursova M."/>
            <person name="Spatafora J.W."/>
            <person name="Tedersoo L."/>
            <person name="Vaario L.M."/>
            <person name="Yamada A."/>
            <person name="Yan M."/>
            <person name="Wang P."/>
            <person name="Xu J."/>
            <person name="Bruns T."/>
            <person name="Baldrian P."/>
            <person name="Vilgalys R."/>
            <person name="Dunand C."/>
            <person name="Henrissat B."/>
            <person name="Grigoriev I.V."/>
            <person name="Hibbett D."/>
            <person name="Nagy L.G."/>
            <person name="Martin F.M."/>
        </authorList>
    </citation>
    <scope>NUCLEOTIDE SEQUENCE</scope>
    <source>
        <strain evidence="14">UP504</strain>
    </source>
</reference>
<evidence type="ECO:0000256" key="11">
    <source>
        <dbReference type="ARBA" id="ARBA00039759"/>
    </source>
</evidence>
<proteinExistence type="inferred from homology"/>
<dbReference type="GO" id="GO:0004519">
    <property type="term" value="F:endonuclease activity"/>
    <property type="evidence" value="ECO:0007669"/>
    <property type="project" value="UniProtKB-KW"/>
</dbReference>
<evidence type="ECO:0000256" key="9">
    <source>
        <dbReference type="ARBA" id="ARBA00023204"/>
    </source>
</evidence>
<dbReference type="GO" id="GO:0006303">
    <property type="term" value="P:double-strand break repair via nonhomologous end joining"/>
    <property type="evidence" value="ECO:0007669"/>
    <property type="project" value="TreeGrafter"/>
</dbReference>
<keyword evidence="4" id="KW-0255">Endonuclease</keyword>
<evidence type="ECO:0000313" key="15">
    <source>
        <dbReference type="Proteomes" id="UP000886523"/>
    </source>
</evidence>
<evidence type="ECO:0000256" key="1">
    <source>
        <dbReference type="ARBA" id="ARBA00004123"/>
    </source>
</evidence>
<keyword evidence="15" id="KW-1185">Reference proteome</keyword>
<keyword evidence="5" id="KW-0227">DNA damage</keyword>
<evidence type="ECO:0000313" key="14">
    <source>
        <dbReference type="EMBL" id="KAF9515029.1"/>
    </source>
</evidence>
<dbReference type="Gene3D" id="3.40.50.12650">
    <property type="match status" value="1"/>
</dbReference>
<dbReference type="GO" id="GO:0000723">
    <property type="term" value="P:telomere maintenance"/>
    <property type="evidence" value="ECO:0007669"/>
    <property type="project" value="TreeGrafter"/>
</dbReference>
<evidence type="ECO:0000259" key="13">
    <source>
        <dbReference type="Pfam" id="PF07522"/>
    </source>
</evidence>
<evidence type="ECO:0000256" key="8">
    <source>
        <dbReference type="ARBA" id="ARBA00023172"/>
    </source>
</evidence>
<keyword evidence="3" id="KW-0540">Nuclease</keyword>
<feature type="domain" description="DNA repair metallo-beta-lactamase" evidence="13">
    <location>
        <begin position="294"/>
        <end position="383"/>
    </location>
</feature>
<evidence type="ECO:0000256" key="2">
    <source>
        <dbReference type="ARBA" id="ARBA00010304"/>
    </source>
</evidence>
<dbReference type="Proteomes" id="UP000886523">
    <property type="component" value="Unassembled WGS sequence"/>
</dbReference>
<dbReference type="OrthoDB" id="5561659at2759"/>
<keyword evidence="8" id="KW-0233">DNA recombination</keyword>
<dbReference type="InterPro" id="IPR011084">
    <property type="entry name" value="DRMBL"/>
</dbReference>
<organism evidence="14 15">
    <name type="scientific">Hydnum rufescens UP504</name>
    <dbReference type="NCBI Taxonomy" id="1448309"/>
    <lineage>
        <taxon>Eukaryota</taxon>
        <taxon>Fungi</taxon>
        <taxon>Dikarya</taxon>
        <taxon>Basidiomycota</taxon>
        <taxon>Agaricomycotina</taxon>
        <taxon>Agaricomycetes</taxon>
        <taxon>Cantharellales</taxon>
        <taxon>Hydnaceae</taxon>
        <taxon>Hydnum</taxon>
    </lineage>
</organism>
<comment type="caution">
    <text evidence="14">The sequence shown here is derived from an EMBL/GenBank/DDBJ whole genome shotgun (WGS) entry which is preliminary data.</text>
</comment>
<dbReference type="Pfam" id="PF07522">
    <property type="entry name" value="DRMBL"/>
    <property type="match status" value="1"/>
</dbReference>
<gene>
    <name evidence="14" type="ORF">BS47DRAFT_822800</name>
</gene>
<dbReference type="GO" id="GO:0005634">
    <property type="term" value="C:nucleus"/>
    <property type="evidence" value="ECO:0007669"/>
    <property type="project" value="UniProtKB-SubCell"/>
</dbReference>
<keyword evidence="6" id="KW-0378">Hydrolase</keyword>
<dbReference type="GO" id="GO:0006310">
    <property type="term" value="P:DNA recombination"/>
    <property type="evidence" value="ECO:0007669"/>
    <property type="project" value="UniProtKB-KW"/>
</dbReference>
<keyword evidence="10" id="KW-0539">Nucleus</keyword>
<dbReference type="SUPFAM" id="SSF56281">
    <property type="entry name" value="Metallo-hydrolase/oxidoreductase"/>
    <property type="match status" value="1"/>
</dbReference>
<comment type="similarity">
    <text evidence="2">Belongs to the DNA repair metallo-beta-lactamase (DRMBL) family.</text>
</comment>
<dbReference type="GO" id="GO:0003684">
    <property type="term" value="F:damaged DNA binding"/>
    <property type="evidence" value="ECO:0007669"/>
    <property type="project" value="TreeGrafter"/>
</dbReference>
<evidence type="ECO:0000256" key="7">
    <source>
        <dbReference type="ARBA" id="ARBA00022839"/>
    </source>
</evidence>
<sequence>MPTGTPYQGHIPPYPAIRVDAFSVPREGDYHTTHLHLLTHTHTDHIVGLESMSFGQLVVCSQDAKSMLLRAEKYPDRIAFDQKRISQKVRPWAHLRTYSRIGRKNGLSRDLLRPIALNAPERYQLDGEEVVTVTAIDANHCPGSVMYLIEGSKGAVLHTGDMRAEPSFVENLKRNPFLAKYILPDPELDFRTEPASQDNSKHLYTTLEAIYLDTACLIGTVDVPTKIAATSGLIQLMGLYSVTTRFFINIWTWGYEDILKAVSKAFGCKIHVDRYKKVIYSSLQSDPLLNVITTEDPYSTRFHACERFNRCACVPSEDSEVVYVNAVECPVLTWDVWRKATQIRLLAGERVKSLIVPLARHSTLPELQHFVSIFKPKRVVPNTVLPRFRGADWACIPVMFRSSMAPGGAERVMEDMRANGYSIWADVHLPLDKGRSLISSNSAGLISQDDPVDLNGHSFTAASRTFSHRHGRTLRAGQPMRPLRLQCC</sequence>
<evidence type="ECO:0000256" key="4">
    <source>
        <dbReference type="ARBA" id="ARBA00022759"/>
    </source>
</evidence>
<keyword evidence="9" id="KW-0234">DNA repair</keyword>
<accession>A0A9P6AZS0</accession>
<dbReference type="GO" id="GO:0035312">
    <property type="term" value="F:5'-3' DNA exonuclease activity"/>
    <property type="evidence" value="ECO:0007669"/>
    <property type="project" value="TreeGrafter"/>
</dbReference>
<dbReference type="Gene3D" id="3.60.15.10">
    <property type="entry name" value="Ribonuclease Z/Hydroxyacylglutathione hydrolase-like"/>
    <property type="match status" value="1"/>
</dbReference>
<evidence type="ECO:0000256" key="10">
    <source>
        <dbReference type="ARBA" id="ARBA00023242"/>
    </source>
</evidence>
<dbReference type="PANTHER" id="PTHR23240:SF8">
    <property type="entry name" value="PROTEIN ARTEMIS"/>
    <property type="match status" value="1"/>
</dbReference>
<dbReference type="EMBL" id="MU128954">
    <property type="protein sequence ID" value="KAF9515029.1"/>
    <property type="molecule type" value="Genomic_DNA"/>
</dbReference>
<keyword evidence="7" id="KW-0269">Exonuclease</keyword>
<dbReference type="GO" id="GO:0036297">
    <property type="term" value="P:interstrand cross-link repair"/>
    <property type="evidence" value="ECO:0007669"/>
    <property type="project" value="TreeGrafter"/>
</dbReference>
<dbReference type="PANTHER" id="PTHR23240">
    <property type="entry name" value="DNA CROSS-LINK REPAIR PROTEIN PSO2/SNM1-RELATED"/>
    <property type="match status" value="1"/>
</dbReference>
<evidence type="ECO:0000256" key="6">
    <source>
        <dbReference type="ARBA" id="ARBA00022801"/>
    </source>
</evidence>
<evidence type="ECO:0000256" key="3">
    <source>
        <dbReference type="ARBA" id="ARBA00022722"/>
    </source>
</evidence>
<dbReference type="AlphaFoldDB" id="A0A9P6AZS0"/>
<comment type="subcellular location">
    <subcellularLocation>
        <location evidence="1">Nucleus</location>
    </subcellularLocation>
</comment>
<dbReference type="InterPro" id="IPR036866">
    <property type="entry name" value="RibonucZ/Hydroxyglut_hydro"/>
</dbReference>
<evidence type="ECO:0000256" key="12">
    <source>
        <dbReference type="ARBA" id="ARBA00042677"/>
    </source>
</evidence>
<evidence type="ECO:0000256" key="5">
    <source>
        <dbReference type="ARBA" id="ARBA00022763"/>
    </source>
</evidence>
<name>A0A9P6AZS0_9AGAM</name>
<protein>
    <recommendedName>
        <fullName evidence="11">Protein artemis</fullName>
    </recommendedName>
    <alternativeName>
        <fullName evidence="12">DNA cross-link repair 1C protein</fullName>
    </alternativeName>
</protein>